<dbReference type="InterPro" id="IPR025198">
    <property type="entry name" value="PPK_N_dom"/>
</dbReference>
<dbReference type="InterPro" id="IPR024953">
    <property type="entry name" value="PP_kinase_middle"/>
</dbReference>
<dbReference type="Proteomes" id="UP000824156">
    <property type="component" value="Unassembled WGS sequence"/>
</dbReference>
<dbReference type="Pfam" id="PF02503">
    <property type="entry name" value="PP_kinase"/>
    <property type="match status" value="1"/>
</dbReference>
<evidence type="ECO:0000256" key="7">
    <source>
        <dbReference type="RuleBase" id="RU003800"/>
    </source>
</evidence>
<dbReference type="NCBIfam" id="TIGR03705">
    <property type="entry name" value="poly_P_kin"/>
    <property type="match status" value="1"/>
</dbReference>
<protein>
    <recommendedName>
        <fullName evidence="6 7">Polyphosphate kinase</fullName>
        <ecNumber evidence="6 7">2.7.4.1</ecNumber>
    </recommendedName>
    <alternativeName>
        <fullName evidence="6">ATP-polyphosphate phosphotransferase</fullName>
    </alternativeName>
    <alternativeName>
        <fullName evidence="6">Polyphosphoric acid kinase</fullName>
    </alternativeName>
</protein>
<comment type="cofactor">
    <cofactor evidence="6">
        <name>Mg(2+)</name>
        <dbReference type="ChEBI" id="CHEBI:18420"/>
    </cofactor>
</comment>
<keyword evidence="4 6" id="KW-0418">Kinase</keyword>
<keyword evidence="6" id="KW-0460">Magnesium</keyword>
<comment type="PTM">
    <text evidence="6 7">An intermediate of this reaction is the autophosphorylated ppk in which a phosphate is covalently linked to a histidine residue through a N-P bond.</text>
</comment>
<evidence type="ECO:0000259" key="9">
    <source>
        <dbReference type="Pfam" id="PF13089"/>
    </source>
</evidence>
<dbReference type="GO" id="GO:0046872">
    <property type="term" value="F:metal ion binding"/>
    <property type="evidence" value="ECO:0007669"/>
    <property type="project" value="UniProtKB-KW"/>
</dbReference>
<keyword evidence="6" id="KW-0479">Metal-binding</keyword>
<dbReference type="NCBIfam" id="NF003917">
    <property type="entry name" value="PRK05443.1-1"/>
    <property type="match status" value="1"/>
</dbReference>
<dbReference type="HAMAP" id="MF_00347">
    <property type="entry name" value="Polyphosphate_kinase"/>
    <property type="match status" value="1"/>
</dbReference>
<dbReference type="PIRSF" id="PIRSF015589">
    <property type="entry name" value="PP_kinase"/>
    <property type="match status" value="1"/>
</dbReference>
<accession>A0A9D1WAV2</accession>
<dbReference type="EC" id="2.7.4.1" evidence="6 7"/>
<dbReference type="PANTHER" id="PTHR30218:SF0">
    <property type="entry name" value="POLYPHOSPHATE KINASE"/>
    <property type="match status" value="1"/>
</dbReference>
<dbReference type="AlphaFoldDB" id="A0A9D1WAV2"/>
<dbReference type="SUPFAM" id="SSF143724">
    <property type="entry name" value="PHP14-like"/>
    <property type="match status" value="1"/>
</dbReference>
<evidence type="ECO:0000259" key="10">
    <source>
        <dbReference type="Pfam" id="PF13090"/>
    </source>
</evidence>
<dbReference type="Pfam" id="PF13089">
    <property type="entry name" value="PP_kinase_N"/>
    <property type="match status" value="1"/>
</dbReference>
<feature type="binding site" evidence="6">
    <location>
        <position position="403"/>
    </location>
    <ligand>
        <name>Mg(2+)</name>
        <dbReference type="ChEBI" id="CHEBI:18420"/>
    </ligand>
</feature>
<comment type="function">
    <text evidence="6 7">Catalyzes the reversible transfer of the terminal phosphate of ATP to form a long-chain polyphosphate (polyP).</text>
</comment>
<feature type="binding site" evidence="6">
    <location>
        <position position="569"/>
    </location>
    <ligand>
        <name>ATP</name>
        <dbReference type="ChEBI" id="CHEBI:30616"/>
    </ligand>
</feature>
<evidence type="ECO:0000313" key="13">
    <source>
        <dbReference type="Proteomes" id="UP000824156"/>
    </source>
</evidence>
<feature type="binding site" evidence="6">
    <location>
        <position position="596"/>
    </location>
    <ligand>
        <name>ATP</name>
        <dbReference type="ChEBI" id="CHEBI:30616"/>
    </ligand>
</feature>
<feature type="active site" description="Phosphohistidine intermediate" evidence="6">
    <location>
        <position position="433"/>
    </location>
</feature>
<keyword evidence="2 6" id="KW-0808">Transferase</keyword>
<dbReference type="InterPro" id="IPR036830">
    <property type="entry name" value="PP_kinase_middle_dom_sf"/>
</dbReference>
<name>A0A9D1WAV2_9SPHI</name>
<dbReference type="EMBL" id="DXEZ01000328">
    <property type="protein sequence ID" value="HIX55668.1"/>
    <property type="molecule type" value="Genomic_DNA"/>
</dbReference>
<evidence type="ECO:0000256" key="5">
    <source>
        <dbReference type="ARBA" id="ARBA00022840"/>
    </source>
</evidence>
<reference evidence="12" key="1">
    <citation type="journal article" date="2021" name="PeerJ">
        <title>Extensive microbial diversity within the chicken gut microbiome revealed by metagenomics and culture.</title>
        <authorList>
            <person name="Gilroy R."/>
            <person name="Ravi A."/>
            <person name="Getino M."/>
            <person name="Pursley I."/>
            <person name="Horton D.L."/>
            <person name="Alikhan N.F."/>
            <person name="Baker D."/>
            <person name="Gharbi K."/>
            <person name="Hall N."/>
            <person name="Watson M."/>
            <person name="Adriaenssens E.M."/>
            <person name="Foster-Nyarko E."/>
            <person name="Jarju S."/>
            <person name="Secka A."/>
            <person name="Antonio M."/>
            <person name="Oren A."/>
            <person name="Chaudhuri R.R."/>
            <person name="La Ragione R."/>
            <person name="Hildebrand F."/>
            <person name="Pallen M.J."/>
        </authorList>
    </citation>
    <scope>NUCLEOTIDE SEQUENCE</scope>
    <source>
        <strain evidence="12">1719</strain>
    </source>
</reference>
<sequence length="689" mass="79704">MNRKFIPRDVSWLAFNKRVLQEAQNKEVPLLWRIKYLGIFSNNMDEFFRVRVAGLKRAMRIKDIDHKATFFEDPHVILEEINDIVLEQRAEFDNIWKELQNEMAKERVYIKTADDLFIKQKKFVRKYYNEEVEANIIPLLLNEERPMPYIRDKSLYLGIVLQKSLDPEDIQLAAIEVPTKQNGRFVILPSPKGEKHVILLEEIIKFNLPIIFSYFGFYNVYANAFKITKDAEFDIDNDINTTLAQKIAQGVKSRRKGKATRFVFDKNLHPKLQEFIINKLNLTKRDSIIPGASIHNFKHFMDFPNLFKSYNIPKIRKPFKHPRLLSSPRVTDIVLKEDVLLSLPYHTFRPVIDLLREAAMDPAVQSIQVTAYRLASNSKVANALINAARNGKQVTAMLELRARFDEENNLYWKEVLETEGIEVLVGIPNKKIHAKLCRITKFNSETNENISYGFISTGNINEKTAALYGDYCLLTADQDIMEDIRRVFNALNSPETPLEESLAGLKNLIVSPTDMRKSINKLIDHEIHAAKKGKTAKIIVKINSLSDNKIIKKLYLAAEAGVEIHMIVRGIYCALNQSNFKTPIRAISIVDEFLEHARVMYFHHSGEEKVFISSADWMTRNIDHRVEAAVEITALAIKKQLIDMLNIQLQDNVKARILDNELSNEFVRNDNPECRSQLMIHEYLTKLTY</sequence>
<evidence type="ECO:0000256" key="2">
    <source>
        <dbReference type="ARBA" id="ARBA00022679"/>
    </source>
</evidence>
<feature type="binding site" evidence="6">
    <location>
        <position position="43"/>
    </location>
    <ligand>
        <name>ATP</name>
        <dbReference type="ChEBI" id="CHEBI:30616"/>
    </ligand>
</feature>
<dbReference type="GO" id="GO:0008976">
    <property type="term" value="F:polyphosphate kinase activity"/>
    <property type="evidence" value="ECO:0007669"/>
    <property type="project" value="UniProtKB-UniRule"/>
</dbReference>
<evidence type="ECO:0000259" key="11">
    <source>
        <dbReference type="Pfam" id="PF17941"/>
    </source>
</evidence>
<feature type="binding site" evidence="6">
    <location>
        <position position="373"/>
    </location>
    <ligand>
        <name>Mg(2+)</name>
        <dbReference type="ChEBI" id="CHEBI:18420"/>
    </ligand>
</feature>
<keyword evidence="5 6" id="KW-0067">ATP-binding</keyword>
<evidence type="ECO:0000256" key="6">
    <source>
        <dbReference type="HAMAP-Rule" id="MF_00347"/>
    </source>
</evidence>
<dbReference type="SUPFAM" id="SSF56024">
    <property type="entry name" value="Phospholipase D/nuclease"/>
    <property type="match status" value="2"/>
</dbReference>
<evidence type="ECO:0000256" key="3">
    <source>
        <dbReference type="ARBA" id="ARBA00022741"/>
    </source>
</evidence>
<dbReference type="GO" id="GO:0005524">
    <property type="term" value="F:ATP binding"/>
    <property type="evidence" value="ECO:0007669"/>
    <property type="project" value="UniProtKB-KW"/>
</dbReference>
<feature type="domain" description="Polyphosphate kinase C-terminal" evidence="10">
    <location>
        <begin position="508"/>
        <end position="677"/>
    </location>
</feature>
<comment type="catalytic activity">
    <reaction evidence="6 7">
        <text>[phosphate](n) + ATP = [phosphate](n+1) + ADP</text>
        <dbReference type="Rhea" id="RHEA:19573"/>
        <dbReference type="Rhea" id="RHEA-COMP:9859"/>
        <dbReference type="Rhea" id="RHEA-COMP:14280"/>
        <dbReference type="ChEBI" id="CHEBI:16838"/>
        <dbReference type="ChEBI" id="CHEBI:30616"/>
        <dbReference type="ChEBI" id="CHEBI:456216"/>
        <dbReference type="EC" id="2.7.4.1"/>
    </reaction>
</comment>
<dbReference type="InterPro" id="IPR003414">
    <property type="entry name" value="PP_kinase"/>
</dbReference>
<dbReference type="GO" id="GO:0009358">
    <property type="term" value="C:polyphosphate kinase complex"/>
    <property type="evidence" value="ECO:0007669"/>
    <property type="project" value="InterPro"/>
</dbReference>
<feature type="domain" description="Polyphosphate kinase middle" evidence="8">
    <location>
        <begin position="119"/>
        <end position="303"/>
    </location>
</feature>
<evidence type="ECO:0000256" key="4">
    <source>
        <dbReference type="ARBA" id="ARBA00022777"/>
    </source>
</evidence>
<gene>
    <name evidence="12" type="primary">ppk1</name>
    <name evidence="6" type="synonym">ppk</name>
    <name evidence="12" type="ORF">H9853_11660</name>
</gene>
<dbReference type="InterPro" id="IPR025200">
    <property type="entry name" value="PPK_C_dom2"/>
</dbReference>
<dbReference type="SUPFAM" id="SSF140356">
    <property type="entry name" value="PPK N-terminal domain-like"/>
    <property type="match status" value="1"/>
</dbReference>
<dbReference type="InterPro" id="IPR036832">
    <property type="entry name" value="PPK_N_dom_sf"/>
</dbReference>
<dbReference type="PANTHER" id="PTHR30218">
    <property type="entry name" value="POLYPHOSPHATE KINASE"/>
    <property type="match status" value="1"/>
</dbReference>
<dbReference type="Gene3D" id="3.30.870.10">
    <property type="entry name" value="Endonuclease Chain A"/>
    <property type="match status" value="2"/>
</dbReference>
<feature type="domain" description="Polyphosphate kinase C-terminal" evidence="11">
    <location>
        <begin position="331"/>
        <end position="494"/>
    </location>
</feature>
<dbReference type="InterPro" id="IPR041108">
    <property type="entry name" value="PP_kinase_C_1"/>
</dbReference>
<organism evidence="12 13">
    <name type="scientific">Candidatus Sphingobacterium stercoripullorum</name>
    <dbReference type="NCBI Taxonomy" id="2838759"/>
    <lineage>
        <taxon>Bacteria</taxon>
        <taxon>Pseudomonadati</taxon>
        <taxon>Bacteroidota</taxon>
        <taxon>Sphingobacteriia</taxon>
        <taxon>Sphingobacteriales</taxon>
        <taxon>Sphingobacteriaceae</taxon>
        <taxon>Sphingobacterium</taxon>
    </lineage>
</organism>
<dbReference type="GO" id="GO:0006799">
    <property type="term" value="P:polyphosphate biosynthetic process"/>
    <property type="evidence" value="ECO:0007669"/>
    <property type="project" value="UniProtKB-UniRule"/>
</dbReference>
<dbReference type="Gene3D" id="1.20.58.310">
    <property type="entry name" value="Polyphosphate kinase N-terminal domain"/>
    <property type="match status" value="1"/>
</dbReference>
<dbReference type="Gene3D" id="3.30.1840.10">
    <property type="entry name" value="Polyphosphate kinase middle domain"/>
    <property type="match status" value="1"/>
</dbReference>
<comment type="similarity">
    <text evidence="6 7">Belongs to the polyphosphate kinase 1 (PPK1) family.</text>
</comment>
<dbReference type="Pfam" id="PF13090">
    <property type="entry name" value="PP_kinase_C"/>
    <property type="match status" value="1"/>
</dbReference>
<evidence type="ECO:0000313" key="12">
    <source>
        <dbReference type="EMBL" id="HIX55668.1"/>
    </source>
</evidence>
<keyword evidence="1 6" id="KW-0597">Phosphoprotein</keyword>
<comment type="caution">
    <text evidence="12">The sequence shown here is derived from an EMBL/GenBank/DDBJ whole genome shotgun (WGS) entry which is preliminary data.</text>
</comment>
<evidence type="ECO:0000256" key="1">
    <source>
        <dbReference type="ARBA" id="ARBA00022553"/>
    </source>
</evidence>
<reference evidence="12" key="2">
    <citation type="submission" date="2021-04" db="EMBL/GenBank/DDBJ databases">
        <authorList>
            <person name="Gilroy R."/>
        </authorList>
    </citation>
    <scope>NUCLEOTIDE SEQUENCE</scope>
    <source>
        <strain evidence="12">1719</strain>
    </source>
</reference>
<dbReference type="Pfam" id="PF17941">
    <property type="entry name" value="PP_kinase_C_1"/>
    <property type="match status" value="1"/>
</dbReference>
<evidence type="ECO:0000259" key="8">
    <source>
        <dbReference type="Pfam" id="PF02503"/>
    </source>
</evidence>
<proteinExistence type="inferred from homology"/>
<feature type="domain" description="Polyphosphate kinase N-terminal" evidence="9">
    <location>
        <begin position="5"/>
        <end position="110"/>
    </location>
</feature>
<feature type="binding site" evidence="6">
    <location>
        <position position="468"/>
    </location>
    <ligand>
        <name>ATP</name>
        <dbReference type="ChEBI" id="CHEBI:30616"/>
    </ligand>
</feature>
<keyword evidence="3 6" id="KW-0547">Nucleotide-binding</keyword>